<dbReference type="SMART" id="SM00116">
    <property type="entry name" value="CBS"/>
    <property type="match status" value="2"/>
</dbReference>
<dbReference type="HOGENOM" id="CLU_040681_7_1_3"/>
<dbReference type="SMART" id="SM01093">
    <property type="entry name" value="CP12"/>
    <property type="match status" value="1"/>
</dbReference>
<organism evidence="4 5">
    <name type="scientific">Crocosphaera subtropica (strain ATCC 51142 / BH68)</name>
    <name type="common">Cyanothece sp. (strain ATCC 51142)</name>
    <dbReference type="NCBI Taxonomy" id="43989"/>
    <lineage>
        <taxon>Bacteria</taxon>
        <taxon>Bacillati</taxon>
        <taxon>Cyanobacteriota</taxon>
        <taxon>Cyanophyceae</taxon>
        <taxon>Oscillatoriophycideae</taxon>
        <taxon>Chroococcales</taxon>
        <taxon>Aphanothecaceae</taxon>
        <taxon>Crocosphaera</taxon>
        <taxon>Crocosphaera subtropica</taxon>
    </lineage>
</organism>
<keyword evidence="4" id="KW-0614">Plasmid</keyword>
<dbReference type="AlphaFoldDB" id="B1X357"/>
<dbReference type="Proteomes" id="UP000001203">
    <property type="component" value="Plasmid A"/>
</dbReference>
<accession>B1X357</accession>
<evidence type="ECO:0000256" key="1">
    <source>
        <dbReference type="ARBA" id="ARBA00023122"/>
    </source>
</evidence>
<keyword evidence="1 2" id="KW-0129">CBS domain</keyword>
<feature type="domain" description="CBS" evidence="3">
    <location>
        <begin position="77"/>
        <end position="132"/>
    </location>
</feature>
<gene>
    <name evidence="4" type="ordered locus">cce_5222</name>
</gene>
<dbReference type="KEGG" id="cyt:cce_5222"/>
<dbReference type="EMBL" id="CP000808">
    <property type="protein sequence ID" value="ACB54568.1"/>
    <property type="molecule type" value="Genomic_DNA"/>
</dbReference>
<dbReference type="PANTHER" id="PTHR43080:SF2">
    <property type="entry name" value="CBS DOMAIN-CONTAINING PROTEIN"/>
    <property type="match status" value="1"/>
</dbReference>
<dbReference type="SUPFAM" id="SSF54631">
    <property type="entry name" value="CBS-domain pair"/>
    <property type="match status" value="1"/>
</dbReference>
<evidence type="ECO:0000259" key="3">
    <source>
        <dbReference type="PROSITE" id="PS51371"/>
    </source>
</evidence>
<name>B1X357_CROS5</name>
<feature type="domain" description="CBS" evidence="3">
    <location>
        <begin position="10"/>
        <end position="69"/>
    </location>
</feature>
<dbReference type="PROSITE" id="PS51371">
    <property type="entry name" value="CBS"/>
    <property type="match status" value="2"/>
</dbReference>
<protein>
    <recommendedName>
        <fullName evidence="3">CBS domain-containing protein</fullName>
    </recommendedName>
</protein>
<geneLocation type="plasmid" evidence="4 5">
    <name>A</name>
</geneLocation>
<evidence type="ECO:0000256" key="2">
    <source>
        <dbReference type="PROSITE-ProRule" id="PRU00703"/>
    </source>
</evidence>
<keyword evidence="5" id="KW-1185">Reference proteome</keyword>
<dbReference type="InterPro" id="IPR051257">
    <property type="entry name" value="Diverse_CBS-Domain"/>
</dbReference>
<dbReference type="Pfam" id="PF00571">
    <property type="entry name" value="CBS"/>
    <property type="match status" value="2"/>
</dbReference>
<reference evidence="4 5" key="1">
    <citation type="journal article" date="2008" name="Proc. Natl. Acad. Sci. U.S.A.">
        <title>The genome of Cyanothece 51142, a unicellular diazotrophic cyanobacterium important in the marine nitrogen cycle.</title>
        <authorList>
            <person name="Welsh E.A."/>
            <person name="Liberton M."/>
            <person name="Stoeckel J."/>
            <person name="Loh T."/>
            <person name="Elvitigala T."/>
            <person name="Wang C."/>
            <person name="Wollam A."/>
            <person name="Fulton R.S."/>
            <person name="Clifton S.W."/>
            <person name="Jacobs J.M."/>
            <person name="Aurora R."/>
            <person name="Ghosh B.K."/>
            <person name="Sherman L.A."/>
            <person name="Smith R.D."/>
            <person name="Wilson R.K."/>
            <person name="Pakrasi H.B."/>
        </authorList>
    </citation>
    <scope>NUCLEOTIDE SEQUENCE [LARGE SCALE GENOMIC DNA]</scope>
    <source>
        <strain evidence="5">ATCC 51142 / BH68</strain>
        <plasmid evidence="5">A</plasmid>
    </source>
</reference>
<dbReference type="InterPro" id="IPR003823">
    <property type="entry name" value="CP12_dom"/>
</dbReference>
<evidence type="ECO:0000313" key="5">
    <source>
        <dbReference type="Proteomes" id="UP000001203"/>
    </source>
</evidence>
<evidence type="ECO:0000313" key="4">
    <source>
        <dbReference type="EMBL" id="ACB54568.1"/>
    </source>
</evidence>
<sequence>MMMMKVADIMTKDVITIRSSATVSMAVKLMRDKKIHTLIVQRRHPQDAYGIITDSDIVNEVIASGKNPKQVRVYEIMTKPCLVLNPDLGVEYAAKLFKNHGIRCAPVIKDELLGIVSIVDILNKSEFLNNPIEDQLQQEIEEKISQARKLCQEFSHDSQACQEAWLLVEELEAEASFYQNKKPEKTALETYLEEHPSAAETLTLENWCSG</sequence>
<dbReference type="Gene3D" id="3.10.580.10">
    <property type="entry name" value="CBS-domain"/>
    <property type="match status" value="1"/>
</dbReference>
<dbReference type="InterPro" id="IPR046342">
    <property type="entry name" value="CBS_dom_sf"/>
</dbReference>
<dbReference type="InterPro" id="IPR000644">
    <property type="entry name" value="CBS_dom"/>
</dbReference>
<dbReference type="Pfam" id="PF02672">
    <property type="entry name" value="CP12"/>
    <property type="match status" value="1"/>
</dbReference>
<dbReference type="PANTHER" id="PTHR43080">
    <property type="entry name" value="CBS DOMAIN-CONTAINING PROTEIN CBSX3, MITOCHONDRIAL"/>
    <property type="match status" value="1"/>
</dbReference>
<proteinExistence type="predicted"/>